<evidence type="ECO:0000313" key="1">
    <source>
        <dbReference type="EMBL" id="KOO68656.1"/>
    </source>
</evidence>
<comment type="caution">
    <text evidence="1">The sequence shown here is derived from an EMBL/GenBank/DDBJ whole genome shotgun (WGS) entry which is preliminary data.</text>
</comment>
<protein>
    <submittedName>
        <fullName evidence="1">Uncharacterized protein</fullName>
    </submittedName>
</protein>
<dbReference type="AlphaFoldDB" id="A0A8E1QXM8"/>
<evidence type="ECO:0000313" key="2">
    <source>
        <dbReference type="Proteomes" id="UP000036951"/>
    </source>
</evidence>
<reference evidence="1 2" key="1">
    <citation type="submission" date="2015-06" db="EMBL/GenBank/DDBJ databases">
        <title>Prevotella sp. 109, sp. nov., a novel member of the family Prevotellaceae isolated from human faeces.</title>
        <authorList>
            <person name="Shkoporov A.N."/>
            <person name="Chaplin A.V."/>
            <person name="Kafarskaia L.I."/>
            <person name="Efimov B.A."/>
        </authorList>
    </citation>
    <scope>NUCLEOTIDE SEQUENCE [LARGE SCALE GENOMIC DNA]</scope>
    <source>
        <strain evidence="1 2">109</strain>
    </source>
</reference>
<dbReference type="Proteomes" id="UP000036951">
    <property type="component" value="Unassembled WGS sequence"/>
</dbReference>
<keyword evidence="2" id="KW-1185">Reference proteome</keyword>
<accession>A0A8E1QXM8</accession>
<name>A0A8E1QXM8_9BACT</name>
<gene>
    <name evidence="1" type="ORF">ACU52_06530</name>
</gene>
<proteinExistence type="predicted"/>
<sequence>MLANNKEKSYRLGNKILEKEFNDSVKYAIGEYMDSVKLFVNWKARIQDINSRETGNSIALSFELEYAPEKYREVTFDVDYILPKDSLNSDKIYTTIKNLSNYSTVYFDGFIRRKANGEAHYSSLHSDDLMHSYPVFKFFIIDINTEPKGDTLSDNMKKAVELSYKAIEPLKLNYKKEISKKESNKRVDMIAPEFKAAKDKLTKEEQAYIDRLTQALTLDFLYAQ</sequence>
<organism evidence="1 2">
    <name type="scientific">Xylanibacter rarus</name>
    <dbReference type="NCBI Taxonomy" id="1676614"/>
    <lineage>
        <taxon>Bacteria</taxon>
        <taxon>Pseudomonadati</taxon>
        <taxon>Bacteroidota</taxon>
        <taxon>Bacteroidia</taxon>
        <taxon>Bacteroidales</taxon>
        <taxon>Prevotellaceae</taxon>
        <taxon>Xylanibacter</taxon>
    </lineage>
</organism>
<dbReference type="EMBL" id="LFQU01000010">
    <property type="protein sequence ID" value="KOO68656.1"/>
    <property type="molecule type" value="Genomic_DNA"/>
</dbReference>